<evidence type="ECO:0000256" key="8">
    <source>
        <dbReference type="ARBA" id="ARBA00023136"/>
    </source>
</evidence>
<accession>A0A1T5M3Y5</accession>
<sequence>MQNIATVIILLAVVTALAEVTDKIRIPYPILLVVAGIVIGMIPGMPSISLDPEIVFLVFLPPILYSAAWNTSWPDFKAAKRPITLLAIGCVIFTTCAVAWVAHMMIPGFDWAESFVLGAIISPPDAVAATAATKGLSVPKRVITILEGESLVNDATGLIAYRYAVIAVSTGAFNIWHAGLQFVIVATGGIVFGLLVGFIFKWIHKFTPDNATTDTTLTFLAPFVAYLGAESFHLSGVLAVVVAGLYVSWNSSEVFSQQTRLQAYGSWNTVLFILNGVIFILIGLQLPEIIENIGANSFWAWKYAVIISLAVIIGRIIWVYPGTYIPRWLSKRIREKEPDTNIKLTTIVAWSGMRGVVSLAAALALPLTINGSTPFPHRNLIIFLTFCVIFSTLVLQGLTLRPMINWFGIEVDGKDYEDEQRARLMLASSIIEHIEENYALSLSDDVLNQIKTKYEIRIQRLRKDQTEQKLKEEQIHEFHRLQQELLHKERADLIRLRREGVISDEVLRRIEYELDLEETRLILERGLT</sequence>
<dbReference type="InterPro" id="IPR004705">
    <property type="entry name" value="Cation/H_exchanger_CPA1_bac"/>
</dbReference>
<evidence type="ECO:0000256" key="10">
    <source>
        <dbReference type="RuleBase" id="RU366002"/>
    </source>
</evidence>
<dbReference type="PANTHER" id="PTHR10110:SF86">
    <property type="entry name" value="SODIUM_HYDROGEN EXCHANGER 7"/>
    <property type="match status" value="1"/>
</dbReference>
<reference evidence="12 13" key="1">
    <citation type="submission" date="2017-02" db="EMBL/GenBank/DDBJ databases">
        <authorList>
            <person name="Peterson S.W."/>
        </authorList>
    </citation>
    <scope>NUCLEOTIDE SEQUENCE [LARGE SCALE GENOMIC DNA]</scope>
    <source>
        <strain evidence="12 13">DSM 25262</strain>
    </source>
</reference>
<feature type="transmembrane region" description="Helical" evidence="10">
    <location>
        <begin position="298"/>
        <end position="321"/>
    </location>
</feature>
<evidence type="ECO:0000256" key="6">
    <source>
        <dbReference type="ARBA" id="ARBA00023053"/>
    </source>
</evidence>
<evidence type="ECO:0000313" key="13">
    <source>
        <dbReference type="Proteomes" id="UP000190961"/>
    </source>
</evidence>
<dbReference type="PANTHER" id="PTHR10110">
    <property type="entry name" value="SODIUM/HYDROGEN EXCHANGER"/>
    <property type="match status" value="1"/>
</dbReference>
<evidence type="ECO:0000256" key="4">
    <source>
        <dbReference type="ARBA" id="ARBA00022692"/>
    </source>
</evidence>
<dbReference type="OrthoDB" id="9809206at2"/>
<keyword evidence="5 10" id="KW-1133">Transmembrane helix</keyword>
<feature type="transmembrane region" description="Helical" evidence="10">
    <location>
        <begin position="380"/>
        <end position="400"/>
    </location>
</feature>
<dbReference type="Pfam" id="PF00999">
    <property type="entry name" value="Na_H_Exchanger"/>
    <property type="match status" value="1"/>
</dbReference>
<comment type="caution">
    <text evidence="10">Lacks conserved residue(s) required for the propagation of feature annotation.</text>
</comment>
<keyword evidence="4 10" id="KW-0812">Transmembrane</keyword>
<evidence type="ECO:0000256" key="7">
    <source>
        <dbReference type="ARBA" id="ARBA00023065"/>
    </source>
</evidence>
<dbReference type="AlphaFoldDB" id="A0A1T5M3Y5"/>
<proteinExistence type="inferred from homology"/>
<keyword evidence="13" id="KW-1185">Reference proteome</keyword>
<dbReference type="EMBL" id="FUZU01000003">
    <property type="protein sequence ID" value="SKC82853.1"/>
    <property type="molecule type" value="Genomic_DNA"/>
</dbReference>
<dbReference type="GO" id="GO:0051453">
    <property type="term" value="P:regulation of intracellular pH"/>
    <property type="evidence" value="ECO:0007669"/>
    <property type="project" value="TreeGrafter"/>
</dbReference>
<feature type="transmembrane region" description="Helical" evidence="10">
    <location>
        <begin position="182"/>
        <end position="203"/>
    </location>
</feature>
<feature type="transmembrane region" description="Helical" evidence="10">
    <location>
        <begin position="28"/>
        <end position="47"/>
    </location>
</feature>
<keyword evidence="9 10" id="KW-0739">Sodium transport</keyword>
<keyword evidence="7 10" id="KW-0406">Ion transport</keyword>
<gene>
    <name evidence="12" type="ORF">SAMN05660236_4291</name>
</gene>
<comment type="similarity">
    <text evidence="10">Belongs to the monovalent cation:proton antiporter 1 (CPA1) transporter (TC 2.A.36) family.</text>
</comment>
<evidence type="ECO:0000313" key="12">
    <source>
        <dbReference type="EMBL" id="SKC82853.1"/>
    </source>
</evidence>
<keyword evidence="10" id="KW-0050">Antiport</keyword>
<feature type="transmembrane region" description="Helical" evidence="10">
    <location>
        <begin position="54"/>
        <end position="71"/>
    </location>
</feature>
<feature type="transmembrane region" description="Helical" evidence="10">
    <location>
        <begin position="267"/>
        <end position="286"/>
    </location>
</feature>
<dbReference type="InterPro" id="IPR006153">
    <property type="entry name" value="Cation/H_exchanger_TM"/>
</dbReference>
<evidence type="ECO:0000256" key="3">
    <source>
        <dbReference type="ARBA" id="ARBA00022475"/>
    </source>
</evidence>
<dbReference type="Proteomes" id="UP000190961">
    <property type="component" value="Unassembled WGS sequence"/>
</dbReference>
<evidence type="ECO:0000256" key="9">
    <source>
        <dbReference type="ARBA" id="ARBA00023201"/>
    </source>
</evidence>
<dbReference type="GO" id="GO:0015385">
    <property type="term" value="F:sodium:proton antiporter activity"/>
    <property type="evidence" value="ECO:0007669"/>
    <property type="project" value="InterPro"/>
</dbReference>
<dbReference type="Gene3D" id="6.10.140.1330">
    <property type="match status" value="1"/>
</dbReference>
<evidence type="ECO:0000256" key="1">
    <source>
        <dbReference type="ARBA" id="ARBA00004651"/>
    </source>
</evidence>
<evidence type="ECO:0000256" key="5">
    <source>
        <dbReference type="ARBA" id="ARBA00022989"/>
    </source>
</evidence>
<feature type="transmembrane region" description="Helical" evidence="10">
    <location>
        <begin position="223"/>
        <end position="247"/>
    </location>
</feature>
<feature type="transmembrane region" description="Helical" evidence="10">
    <location>
        <begin position="83"/>
        <end position="102"/>
    </location>
</feature>
<comment type="subcellular location">
    <subcellularLocation>
        <location evidence="1 10">Cell membrane</location>
        <topology evidence="1 10">Multi-pass membrane protein</topology>
    </subcellularLocation>
</comment>
<protein>
    <submittedName>
        <fullName evidence="12">Monovalent cation:H+ antiporter, CPA1 family</fullName>
    </submittedName>
</protein>
<evidence type="ECO:0000259" key="11">
    <source>
        <dbReference type="Pfam" id="PF00999"/>
    </source>
</evidence>
<name>A0A1T5M3Y5_9BACT</name>
<dbReference type="RefSeq" id="WP_079688831.1">
    <property type="nucleotide sequence ID" value="NZ_FUZU01000003.1"/>
</dbReference>
<dbReference type="InterPro" id="IPR018422">
    <property type="entry name" value="Cation/H_exchanger_CPA1"/>
</dbReference>
<feature type="domain" description="Cation/H+ exchanger transmembrane" evidence="11">
    <location>
        <begin position="10"/>
        <end position="406"/>
    </location>
</feature>
<dbReference type="STRING" id="688867.SAMN05660236_4291"/>
<organism evidence="12 13">
    <name type="scientific">Ohtaekwangia koreensis</name>
    <dbReference type="NCBI Taxonomy" id="688867"/>
    <lineage>
        <taxon>Bacteria</taxon>
        <taxon>Pseudomonadati</taxon>
        <taxon>Bacteroidota</taxon>
        <taxon>Cytophagia</taxon>
        <taxon>Cytophagales</taxon>
        <taxon>Fulvivirgaceae</taxon>
        <taxon>Ohtaekwangia</taxon>
    </lineage>
</organism>
<evidence type="ECO:0000256" key="2">
    <source>
        <dbReference type="ARBA" id="ARBA00022448"/>
    </source>
</evidence>
<comment type="function">
    <text evidence="10">Na(+)/H(+) antiporter that extrudes sodium in exchange for external protons.</text>
</comment>
<keyword evidence="8 10" id="KW-0472">Membrane</keyword>
<keyword evidence="6 10" id="KW-0915">Sodium</keyword>
<dbReference type="GO" id="GO:0015386">
    <property type="term" value="F:potassium:proton antiporter activity"/>
    <property type="evidence" value="ECO:0007669"/>
    <property type="project" value="TreeGrafter"/>
</dbReference>
<feature type="transmembrane region" description="Helical" evidence="10">
    <location>
        <begin position="342"/>
        <end position="368"/>
    </location>
</feature>
<dbReference type="GO" id="GO:0098719">
    <property type="term" value="P:sodium ion import across plasma membrane"/>
    <property type="evidence" value="ECO:0007669"/>
    <property type="project" value="TreeGrafter"/>
</dbReference>
<dbReference type="NCBIfam" id="TIGR00831">
    <property type="entry name" value="a_cpa1"/>
    <property type="match status" value="1"/>
</dbReference>
<keyword evidence="3 10" id="KW-1003">Cell membrane</keyword>
<dbReference type="GO" id="GO:0005886">
    <property type="term" value="C:plasma membrane"/>
    <property type="evidence" value="ECO:0007669"/>
    <property type="project" value="UniProtKB-SubCell"/>
</dbReference>
<keyword evidence="2 10" id="KW-0813">Transport</keyword>